<reference evidence="3 4" key="1">
    <citation type="submission" date="2018-08" db="EMBL/GenBank/DDBJ databases">
        <title>Mucilaginibacter terrae sp. nov., isolated from manganese diggings.</title>
        <authorList>
            <person name="Huang Y."/>
            <person name="Zhou Z."/>
        </authorList>
    </citation>
    <scope>NUCLEOTIDE SEQUENCE [LARGE SCALE GENOMIC DNA]</scope>
    <source>
        <strain evidence="3 4">ZH6</strain>
    </source>
</reference>
<keyword evidence="4" id="KW-1185">Reference proteome</keyword>
<dbReference type="GO" id="GO:0052689">
    <property type="term" value="F:carboxylic ester hydrolase activity"/>
    <property type="evidence" value="ECO:0007669"/>
    <property type="project" value="InterPro"/>
</dbReference>
<feature type="chain" id="PRO_5017808674" evidence="1">
    <location>
        <begin position="22"/>
        <end position="362"/>
    </location>
</feature>
<dbReference type="PANTHER" id="PTHR37834:SF2">
    <property type="entry name" value="ESTERASE, SGNH HYDROLASE-TYPE"/>
    <property type="match status" value="1"/>
</dbReference>
<dbReference type="InterPro" id="IPR036514">
    <property type="entry name" value="SGNH_hydro_sf"/>
</dbReference>
<keyword evidence="1" id="KW-0732">Signal</keyword>
<protein>
    <submittedName>
        <fullName evidence="3">Electron transporter RnfD</fullName>
    </submittedName>
</protein>
<dbReference type="SUPFAM" id="SSF52266">
    <property type="entry name" value="SGNH hydrolase"/>
    <property type="match status" value="1"/>
</dbReference>
<dbReference type="InterPro" id="IPR052762">
    <property type="entry name" value="PCW_deacetylase/CE"/>
</dbReference>
<organism evidence="3 4">
    <name type="scientific">Mucilaginibacter terrenus</name>
    <dbReference type="NCBI Taxonomy" id="2482727"/>
    <lineage>
        <taxon>Bacteria</taxon>
        <taxon>Pseudomonadati</taxon>
        <taxon>Bacteroidota</taxon>
        <taxon>Sphingobacteriia</taxon>
        <taxon>Sphingobacteriales</taxon>
        <taxon>Sphingobacteriaceae</taxon>
        <taxon>Mucilaginibacter</taxon>
    </lineage>
</organism>
<dbReference type="InterPro" id="IPR040794">
    <property type="entry name" value="CE2_N"/>
</dbReference>
<dbReference type="InterPro" id="IPR037461">
    <property type="entry name" value="CtCE2-like_dom"/>
</dbReference>
<dbReference type="Proteomes" id="UP000260823">
    <property type="component" value="Unassembled WGS sequence"/>
</dbReference>
<feature type="domain" description="Carbohydrate esterase 2 N-terminal" evidence="2">
    <location>
        <begin position="37"/>
        <end position="144"/>
    </location>
</feature>
<evidence type="ECO:0000313" key="4">
    <source>
        <dbReference type="Proteomes" id="UP000260823"/>
    </source>
</evidence>
<sequence>MRCYRLLVFTCVALLLTSQFSCTPKPTINFNDPHIRYTGRIGLKDDAAELSWTASSAIINFKGTGVTAVLNDTKGYDLLTIVVDGKVVNTIQPKRGKYKNYQLISALPDTIHRLELFKRTEAENGTLLLRGFSIEGSGTLLPPPTFKHRIEFYGNSITCGFSLEDPEGKDRGDYGYENGFLSYANLTARHFDAEYYCIAKSGIGVTVSWSPNIMPELYARVNVDDTTRLWDFNKYTPELVVVNLFQNDYHLVDLKDHKEFKHRFGSTPPKPDFLIAKYKEFIQTIRSKYPNTKIICAMGSMDSVEPGSPFPGYVEKAVAELKDKNIYTLFFPYLGAHRHPNAGEHRVMAKQLIDFIHEKFGW</sequence>
<dbReference type="OrthoDB" id="9801375at2"/>
<dbReference type="AlphaFoldDB" id="A0A3E2NV14"/>
<gene>
    <name evidence="3" type="ORF">DYU05_04470</name>
</gene>
<evidence type="ECO:0000259" key="2">
    <source>
        <dbReference type="Pfam" id="PF17996"/>
    </source>
</evidence>
<dbReference type="CDD" id="cd01831">
    <property type="entry name" value="Endoglucanase_E_like"/>
    <property type="match status" value="1"/>
</dbReference>
<comment type="caution">
    <text evidence="3">The sequence shown here is derived from an EMBL/GenBank/DDBJ whole genome shotgun (WGS) entry which is preliminary data.</text>
</comment>
<dbReference type="PANTHER" id="PTHR37834">
    <property type="entry name" value="GDSL-LIKE LIPASE/ACYLHYDROLASE DOMAIN PROTEIN (AFU_ORTHOLOGUE AFUA_2G00620)"/>
    <property type="match status" value="1"/>
</dbReference>
<proteinExistence type="predicted"/>
<evidence type="ECO:0000313" key="3">
    <source>
        <dbReference type="EMBL" id="RFZ84866.1"/>
    </source>
</evidence>
<dbReference type="Gene3D" id="3.40.50.1110">
    <property type="entry name" value="SGNH hydrolase"/>
    <property type="match status" value="1"/>
</dbReference>
<feature type="signal peptide" evidence="1">
    <location>
        <begin position="1"/>
        <end position="21"/>
    </location>
</feature>
<dbReference type="Gene3D" id="2.60.120.260">
    <property type="entry name" value="Galactose-binding domain-like"/>
    <property type="match status" value="1"/>
</dbReference>
<evidence type="ECO:0000256" key="1">
    <source>
        <dbReference type="SAM" id="SignalP"/>
    </source>
</evidence>
<dbReference type="EMBL" id="QWDE01000001">
    <property type="protein sequence ID" value="RFZ84866.1"/>
    <property type="molecule type" value="Genomic_DNA"/>
</dbReference>
<name>A0A3E2NV14_9SPHI</name>
<dbReference type="Pfam" id="PF17996">
    <property type="entry name" value="CE2_N"/>
    <property type="match status" value="1"/>
</dbReference>
<accession>A0A3E2NV14</accession>